<sequence>MESKRIAIVGSGISGLSTLWTLRNSLHEVHLFEKEDRLGGHTNTVAWTHNGHSTPVDTGFIVLNTATYPNFIAFLSALNVKTIGSEMTFGISRDKGAFEWSGTSGTSLFAQQSNIIKPSFWRMIFDIVRFNQFALDLLSANDVASDLSIGEYLEQEGYSDAFRDDYLVPMTACVWSTGPDKCALEFPALTLVRFMWNHHLLTTVAERPPWLTIEGGSKKYVDAVMRECAQVSVHLGTSVESATRKDGRVELRLGGRGDGRTEVFDEVVLACHGDQARMIVGEEGTSEEKEIMKAFETSPNMAYLHSDLSLMPKRRTAWSAWNYITTSQSLSQPSNAASGALQNVCLTYNMNILQSLPVSTYGDILVTLNPAEPPAPTLTQATYQYRHPLYNARMIAGQGELEKIQGKRGIWYAGAWTGYGFHEDGFASGMRVGLRLGGEVPWEPKDAKFSRGLKPQFGWKDYVVRMFVVVLQLYITVLERVVGVRGQRKMTEVHANGGGRVNGKAKAL</sequence>
<dbReference type="Gene3D" id="3.30.70.1990">
    <property type="match status" value="1"/>
</dbReference>
<name>A0A6A6WTV0_9PLEO</name>
<keyword evidence="1" id="KW-0812">Transmembrane</keyword>
<feature type="transmembrane region" description="Helical" evidence="1">
    <location>
        <begin position="462"/>
        <end position="482"/>
    </location>
</feature>
<dbReference type="EMBL" id="MU002331">
    <property type="protein sequence ID" value="KAF2787335.1"/>
    <property type="molecule type" value="Genomic_DNA"/>
</dbReference>
<dbReference type="PANTHER" id="PTHR42923">
    <property type="entry name" value="PROTOPORPHYRINOGEN OXIDASE"/>
    <property type="match status" value="1"/>
</dbReference>
<evidence type="ECO:0000313" key="2">
    <source>
        <dbReference type="EMBL" id="KAF2787335.1"/>
    </source>
</evidence>
<dbReference type="FunFam" id="1.10.405.20:FF:000001">
    <property type="entry name" value="Amine oxidase"/>
    <property type="match status" value="1"/>
</dbReference>
<dbReference type="GO" id="GO:0016491">
    <property type="term" value="F:oxidoreductase activity"/>
    <property type="evidence" value="ECO:0007669"/>
    <property type="project" value="TreeGrafter"/>
</dbReference>
<dbReference type="InterPro" id="IPR036188">
    <property type="entry name" value="FAD/NAD-bd_sf"/>
</dbReference>
<accession>A0A6A6WTV0</accession>
<dbReference type="SUPFAM" id="SSF51905">
    <property type="entry name" value="FAD/NAD(P)-binding domain"/>
    <property type="match status" value="1"/>
</dbReference>
<dbReference type="Proteomes" id="UP000799757">
    <property type="component" value="Unassembled WGS sequence"/>
</dbReference>
<dbReference type="PANTHER" id="PTHR42923:SF17">
    <property type="entry name" value="AMINE OXIDASE DOMAIN-CONTAINING PROTEIN"/>
    <property type="match status" value="1"/>
</dbReference>
<dbReference type="Pfam" id="PF13450">
    <property type="entry name" value="NAD_binding_8"/>
    <property type="match status" value="1"/>
</dbReference>
<organism evidence="2 3">
    <name type="scientific">Melanomma pulvis-pyrius CBS 109.77</name>
    <dbReference type="NCBI Taxonomy" id="1314802"/>
    <lineage>
        <taxon>Eukaryota</taxon>
        <taxon>Fungi</taxon>
        <taxon>Dikarya</taxon>
        <taxon>Ascomycota</taxon>
        <taxon>Pezizomycotina</taxon>
        <taxon>Dothideomycetes</taxon>
        <taxon>Pleosporomycetidae</taxon>
        <taxon>Pleosporales</taxon>
        <taxon>Melanommataceae</taxon>
        <taxon>Melanomma</taxon>
    </lineage>
</organism>
<evidence type="ECO:0000313" key="3">
    <source>
        <dbReference type="Proteomes" id="UP000799757"/>
    </source>
</evidence>
<keyword evidence="1" id="KW-0472">Membrane</keyword>
<dbReference type="Gene3D" id="1.10.405.20">
    <property type="match status" value="1"/>
</dbReference>
<dbReference type="Gene3D" id="3.50.50.60">
    <property type="entry name" value="FAD/NAD(P)-binding domain"/>
    <property type="match status" value="1"/>
</dbReference>
<dbReference type="InterPro" id="IPR050464">
    <property type="entry name" value="Zeta_carotene_desat/Oxidored"/>
</dbReference>
<protein>
    <submittedName>
        <fullName evidence="2">FAD/NAD(P)-binding domain-containing protein</fullName>
    </submittedName>
</protein>
<keyword evidence="1" id="KW-1133">Transmembrane helix</keyword>
<reference evidence="2" key="1">
    <citation type="journal article" date="2020" name="Stud. Mycol.">
        <title>101 Dothideomycetes genomes: a test case for predicting lifestyles and emergence of pathogens.</title>
        <authorList>
            <person name="Haridas S."/>
            <person name="Albert R."/>
            <person name="Binder M."/>
            <person name="Bloem J."/>
            <person name="Labutti K."/>
            <person name="Salamov A."/>
            <person name="Andreopoulos B."/>
            <person name="Baker S."/>
            <person name="Barry K."/>
            <person name="Bills G."/>
            <person name="Bluhm B."/>
            <person name="Cannon C."/>
            <person name="Castanera R."/>
            <person name="Culley D."/>
            <person name="Daum C."/>
            <person name="Ezra D."/>
            <person name="Gonzalez J."/>
            <person name="Henrissat B."/>
            <person name="Kuo A."/>
            <person name="Liang C."/>
            <person name="Lipzen A."/>
            <person name="Lutzoni F."/>
            <person name="Magnuson J."/>
            <person name="Mondo S."/>
            <person name="Nolan M."/>
            <person name="Ohm R."/>
            <person name="Pangilinan J."/>
            <person name="Park H.-J."/>
            <person name="Ramirez L."/>
            <person name="Alfaro M."/>
            <person name="Sun H."/>
            <person name="Tritt A."/>
            <person name="Yoshinaga Y."/>
            <person name="Zwiers L.-H."/>
            <person name="Turgeon B."/>
            <person name="Goodwin S."/>
            <person name="Spatafora J."/>
            <person name="Crous P."/>
            <person name="Grigoriev I."/>
        </authorList>
    </citation>
    <scope>NUCLEOTIDE SEQUENCE</scope>
    <source>
        <strain evidence="2">CBS 109.77</strain>
    </source>
</reference>
<evidence type="ECO:0000256" key="1">
    <source>
        <dbReference type="SAM" id="Phobius"/>
    </source>
</evidence>
<dbReference type="OrthoDB" id="5977668at2759"/>
<proteinExistence type="predicted"/>
<dbReference type="AlphaFoldDB" id="A0A6A6WTV0"/>
<keyword evidence="3" id="KW-1185">Reference proteome</keyword>
<gene>
    <name evidence="2" type="ORF">K505DRAFT_379665</name>
</gene>